<dbReference type="EMBL" id="MFLW01000023">
    <property type="protein sequence ID" value="OGG78123.1"/>
    <property type="molecule type" value="Genomic_DNA"/>
</dbReference>
<sequence>MIRDATFYFANLGADVSRCITAAKEGNETRYEDSLSRAHRTLELLHNTKRPEAYEEGLLMLRGLALARETPESLASFQTSLDSLISAFSVRLAA</sequence>
<proteinExistence type="predicted"/>
<reference evidence="1 2" key="1">
    <citation type="journal article" date="2016" name="Nat. Commun.">
        <title>Thousands of microbial genomes shed light on interconnected biogeochemical processes in an aquifer system.</title>
        <authorList>
            <person name="Anantharaman K."/>
            <person name="Brown C.T."/>
            <person name="Hug L.A."/>
            <person name="Sharon I."/>
            <person name="Castelle C.J."/>
            <person name="Probst A.J."/>
            <person name="Thomas B.C."/>
            <person name="Singh A."/>
            <person name="Wilkins M.J."/>
            <person name="Karaoz U."/>
            <person name="Brodie E.L."/>
            <person name="Williams K.H."/>
            <person name="Hubbard S.S."/>
            <person name="Banfield J.F."/>
        </authorList>
    </citation>
    <scope>NUCLEOTIDE SEQUENCE [LARGE SCALE GENOMIC DNA]</scope>
</reference>
<accession>A0A1F6EX09</accession>
<dbReference type="Proteomes" id="UP000178811">
    <property type="component" value="Unassembled WGS sequence"/>
</dbReference>
<dbReference type="AlphaFoldDB" id="A0A1F6EX09"/>
<evidence type="ECO:0000313" key="1">
    <source>
        <dbReference type="EMBL" id="OGG78123.1"/>
    </source>
</evidence>
<protein>
    <recommendedName>
        <fullName evidence="3">DUF403 domain-containing protein</fullName>
    </recommendedName>
</protein>
<evidence type="ECO:0000313" key="2">
    <source>
        <dbReference type="Proteomes" id="UP000178811"/>
    </source>
</evidence>
<name>A0A1F6EX09_9BACT</name>
<gene>
    <name evidence="1" type="ORF">A3A36_01150</name>
</gene>
<evidence type="ECO:0008006" key="3">
    <source>
        <dbReference type="Google" id="ProtNLM"/>
    </source>
</evidence>
<organism evidence="1 2">
    <name type="scientific">Candidatus Kaiserbacteria bacterium RIFCSPLOWO2_01_FULL_52_12b</name>
    <dbReference type="NCBI Taxonomy" id="1798509"/>
    <lineage>
        <taxon>Bacteria</taxon>
        <taxon>Candidatus Kaiseribacteriota</taxon>
    </lineage>
</organism>
<comment type="caution">
    <text evidence="1">The sequence shown here is derived from an EMBL/GenBank/DDBJ whole genome shotgun (WGS) entry which is preliminary data.</text>
</comment>